<organism evidence="2 3">
    <name type="scientific">Neoroseomonas eburnea</name>
    <dbReference type="NCBI Taxonomy" id="1346889"/>
    <lineage>
        <taxon>Bacteria</taxon>
        <taxon>Pseudomonadati</taxon>
        <taxon>Pseudomonadota</taxon>
        <taxon>Alphaproteobacteria</taxon>
        <taxon>Acetobacterales</taxon>
        <taxon>Acetobacteraceae</taxon>
        <taxon>Neoroseomonas</taxon>
    </lineage>
</organism>
<dbReference type="AlphaFoldDB" id="A0A9X9XIU7"/>
<accession>A0A9X9XIU7</accession>
<comment type="caution">
    <text evidence="2">The sequence shown here is derived from an EMBL/GenBank/DDBJ whole genome shotgun (WGS) entry which is preliminary data.</text>
</comment>
<dbReference type="InterPro" id="IPR024534">
    <property type="entry name" value="JetD_C"/>
</dbReference>
<sequence length="306" mass="32904">MDADALASFLGVQRYGARARRLHEAIAPALSGAVDWLSGLAEHCSARWARGEAPFGLSPDDPEAARETFQLLAALAQGGAGRDRRRLSVEATGRTKALEERRRHVVALLRRAFSIDDGVGADDVLRSFGVSAFLPPVLLRASFALPGVPEIAGAPYVGLPEELISTMRPTRRAPYLLLIENLASFNRHVREQRDEGFVLYTGGFPSAAVLRAAAVLASHVDGVWHWGDIDPGGVRIFALLEEALPGLKPHLMDPELAMTRGREADGEPALAVLGASSSAIAPVAQFLTADRTWTLEQESLDPQRPA</sequence>
<dbReference type="Pfam" id="PF09983">
    <property type="entry name" value="JetD_C"/>
    <property type="match status" value="1"/>
</dbReference>
<evidence type="ECO:0000259" key="1">
    <source>
        <dbReference type="Pfam" id="PF09983"/>
    </source>
</evidence>
<reference evidence="2" key="1">
    <citation type="submission" date="2020-01" db="EMBL/GenBank/DDBJ databases">
        <authorList>
            <person name="Rat A."/>
        </authorList>
    </citation>
    <scope>NUCLEOTIDE SEQUENCE</scope>
    <source>
        <strain evidence="2">LMG 31228</strain>
    </source>
</reference>
<evidence type="ECO:0000313" key="3">
    <source>
        <dbReference type="Proteomes" id="UP001138709"/>
    </source>
</evidence>
<proteinExistence type="predicted"/>
<reference evidence="2" key="2">
    <citation type="journal article" date="2021" name="Syst. Appl. Microbiol.">
        <title>Roseomonas hellenica sp. nov., isolated from roots of wild-growing Alkanna tinctoria.</title>
        <authorList>
            <person name="Rat A."/>
            <person name="Naranjo H.D."/>
            <person name="Lebbe L."/>
            <person name="Cnockaert M."/>
            <person name="Krigas N."/>
            <person name="Grigoriadou K."/>
            <person name="Maloupa E."/>
            <person name="Willems A."/>
        </authorList>
    </citation>
    <scope>NUCLEOTIDE SEQUENCE</scope>
    <source>
        <strain evidence="2">LMG 31228</strain>
    </source>
</reference>
<name>A0A9X9XIU7_9PROT</name>
<keyword evidence="3" id="KW-1185">Reference proteome</keyword>
<dbReference type="EMBL" id="JAAEDL010000036">
    <property type="protein sequence ID" value="MBR0683633.1"/>
    <property type="molecule type" value="Genomic_DNA"/>
</dbReference>
<protein>
    <recommendedName>
        <fullName evidence="1">Wadjet protein JetD C-terminal domain-containing protein</fullName>
    </recommendedName>
</protein>
<feature type="domain" description="Wadjet protein JetD C-terminal" evidence="1">
    <location>
        <begin position="172"/>
        <end position="267"/>
    </location>
</feature>
<gene>
    <name evidence="2" type="ORF">GXW74_24345</name>
</gene>
<evidence type="ECO:0000313" key="2">
    <source>
        <dbReference type="EMBL" id="MBR0683633.1"/>
    </source>
</evidence>
<dbReference type="Proteomes" id="UP001138709">
    <property type="component" value="Unassembled WGS sequence"/>
</dbReference>